<keyword evidence="4 6" id="KW-0573">Peptidoglycan synthesis</keyword>
<evidence type="ECO:0000256" key="5">
    <source>
        <dbReference type="ARBA" id="ARBA00023316"/>
    </source>
</evidence>
<evidence type="ECO:0000313" key="10">
    <source>
        <dbReference type="Proteomes" id="UP000824633"/>
    </source>
</evidence>
<keyword evidence="10" id="KW-1185">Reference proteome</keyword>
<evidence type="ECO:0000256" key="6">
    <source>
        <dbReference type="PROSITE-ProRule" id="PRU01373"/>
    </source>
</evidence>
<dbReference type="InterPro" id="IPR038054">
    <property type="entry name" value="LD_TPept-like_central_sf"/>
</dbReference>
<evidence type="ECO:0000256" key="3">
    <source>
        <dbReference type="ARBA" id="ARBA00022960"/>
    </source>
</evidence>
<dbReference type="RefSeq" id="WP_224034467.1">
    <property type="nucleotide sequence ID" value="NZ_AP024849.1"/>
</dbReference>
<dbReference type="PANTHER" id="PTHR30582">
    <property type="entry name" value="L,D-TRANSPEPTIDASE"/>
    <property type="match status" value="1"/>
</dbReference>
<feature type="domain" description="L,D-TPase catalytic" evidence="8">
    <location>
        <begin position="341"/>
        <end position="460"/>
    </location>
</feature>
<keyword evidence="2" id="KW-0808">Transferase</keyword>
<evidence type="ECO:0000256" key="2">
    <source>
        <dbReference type="ARBA" id="ARBA00022679"/>
    </source>
</evidence>
<feature type="transmembrane region" description="Helical" evidence="7">
    <location>
        <begin position="12"/>
        <end position="33"/>
    </location>
</feature>
<reference evidence="10" key="1">
    <citation type="submission" date="2021-07" db="EMBL/GenBank/DDBJ databases">
        <title>Complete genome sequencing of a Clostridium isolate.</title>
        <authorList>
            <person name="Ueki A."/>
            <person name="Tonouchi A."/>
        </authorList>
    </citation>
    <scope>NUCLEOTIDE SEQUENCE [LARGE SCALE GENOMIC DNA]</scope>
    <source>
        <strain evidence="10">C5S11</strain>
    </source>
</reference>
<dbReference type="InterPro" id="IPR005490">
    <property type="entry name" value="LD_TPept_cat_dom"/>
</dbReference>
<evidence type="ECO:0000313" key="9">
    <source>
        <dbReference type="EMBL" id="BCZ48192.1"/>
    </source>
</evidence>
<dbReference type="Proteomes" id="UP000824633">
    <property type="component" value="Chromosome"/>
</dbReference>
<dbReference type="SUPFAM" id="SSF143985">
    <property type="entry name" value="L,D-transpeptidase pre-catalytic domain-like"/>
    <property type="match status" value="1"/>
</dbReference>
<dbReference type="SUPFAM" id="SSF141523">
    <property type="entry name" value="L,D-transpeptidase catalytic domain-like"/>
    <property type="match status" value="1"/>
</dbReference>
<keyword evidence="3 6" id="KW-0133">Cell shape</keyword>
<proteinExistence type="predicted"/>
<evidence type="ECO:0000256" key="4">
    <source>
        <dbReference type="ARBA" id="ARBA00022984"/>
    </source>
</evidence>
<dbReference type="PANTHER" id="PTHR30582:SF33">
    <property type="entry name" value="EXPORTED PROTEIN"/>
    <property type="match status" value="1"/>
</dbReference>
<accession>A0ABM7T868</accession>
<feature type="active site" description="Proton donor/acceptor" evidence="6">
    <location>
        <position position="415"/>
    </location>
</feature>
<organism evidence="9 10">
    <name type="scientific">Clostridium gelidum</name>
    <dbReference type="NCBI Taxonomy" id="704125"/>
    <lineage>
        <taxon>Bacteria</taxon>
        <taxon>Bacillati</taxon>
        <taxon>Bacillota</taxon>
        <taxon>Clostridia</taxon>
        <taxon>Eubacteriales</taxon>
        <taxon>Clostridiaceae</taxon>
        <taxon>Clostridium</taxon>
    </lineage>
</organism>
<dbReference type="InterPro" id="IPR050979">
    <property type="entry name" value="LD-transpeptidase"/>
</dbReference>
<feature type="active site" description="Nucleophile" evidence="6">
    <location>
        <position position="436"/>
    </location>
</feature>
<gene>
    <name evidence="9" type="ORF">psyc5s11_42590</name>
</gene>
<keyword evidence="7" id="KW-0812">Transmembrane</keyword>
<evidence type="ECO:0000256" key="1">
    <source>
        <dbReference type="ARBA" id="ARBA00004752"/>
    </source>
</evidence>
<keyword evidence="7" id="KW-0472">Membrane</keyword>
<dbReference type="EMBL" id="AP024849">
    <property type="protein sequence ID" value="BCZ48192.1"/>
    <property type="molecule type" value="Genomic_DNA"/>
</dbReference>
<name>A0ABM7T868_9CLOT</name>
<dbReference type="CDD" id="cd16913">
    <property type="entry name" value="YkuD_like"/>
    <property type="match status" value="1"/>
</dbReference>
<evidence type="ECO:0000256" key="7">
    <source>
        <dbReference type="SAM" id="Phobius"/>
    </source>
</evidence>
<sequence length="461" mass="52316">MEKQKSKWNKIIRGIIISFCALIVIYVGITMYFTNHFYLGSTISCVNVSGKTVEEVNEQMPAEVEEYTLELEERENVKEQIRGSDIGLEYNSDGKVKELKDKQNPFGWIIALFDKNDSKVSEVVTYDEELLQTCLDKLSCFDSSNIIEPQNSKFQYTDEGYVILDEVSGNKINKEILYDKVIDAILKGEKTINLEASNCYENPQYTSNSQEVIDTKDMLNKYINSEITYTFGDKTEVLNGATINNWIETNEDLEITFDEKKIKSYIDKLSSTYDTVGKTRDFITSLGTTIKISGGDYGWSISKNDEVKELIEIIKEGQTINKEPIYMQAALAHGNNDIGNTYVEINMAKQHLWFYKNGSLVVQGDVVTGNVNNNCSTPIGIYKLKYKQKDATLKGDNYSTQVSFWMPFNGGIGIHDAIWRYEFGGNIYRTNGSHGCVNAPYELANKIFDNIEGGIPIICYY</sequence>
<dbReference type="PROSITE" id="PS52029">
    <property type="entry name" value="LD_TPASE"/>
    <property type="match status" value="1"/>
</dbReference>
<protein>
    <recommendedName>
        <fullName evidence="8">L,D-TPase catalytic domain-containing protein</fullName>
    </recommendedName>
</protein>
<dbReference type="Pfam" id="PF03734">
    <property type="entry name" value="YkuD"/>
    <property type="match status" value="1"/>
</dbReference>
<keyword evidence="5 6" id="KW-0961">Cell wall biogenesis/degradation</keyword>
<dbReference type="Gene3D" id="2.40.440.10">
    <property type="entry name" value="L,D-transpeptidase catalytic domain-like"/>
    <property type="match status" value="1"/>
</dbReference>
<dbReference type="InterPro" id="IPR022029">
    <property type="entry name" value="YoaR-like_PG-bd"/>
</dbReference>
<dbReference type="Pfam" id="PF12229">
    <property type="entry name" value="PG_binding_4"/>
    <property type="match status" value="2"/>
</dbReference>
<dbReference type="Gene3D" id="3.10.20.800">
    <property type="match status" value="1"/>
</dbReference>
<comment type="pathway">
    <text evidence="1 6">Cell wall biogenesis; peptidoglycan biosynthesis.</text>
</comment>
<evidence type="ECO:0000259" key="8">
    <source>
        <dbReference type="PROSITE" id="PS52029"/>
    </source>
</evidence>
<keyword evidence="7" id="KW-1133">Transmembrane helix</keyword>
<dbReference type="InterPro" id="IPR038063">
    <property type="entry name" value="Transpep_catalytic_dom"/>
</dbReference>